<evidence type="ECO:0000313" key="3">
    <source>
        <dbReference type="Proteomes" id="UP001152795"/>
    </source>
</evidence>
<dbReference type="Pfam" id="PF01612">
    <property type="entry name" value="DNA_pol_A_exo1"/>
    <property type="match status" value="1"/>
</dbReference>
<keyword evidence="2" id="KW-0067">ATP-binding</keyword>
<reference evidence="2" key="1">
    <citation type="submission" date="2020-04" db="EMBL/GenBank/DDBJ databases">
        <authorList>
            <person name="Alioto T."/>
            <person name="Alioto T."/>
            <person name="Gomez Garrido J."/>
        </authorList>
    </citation>
    <scope>NUCLEOTIDE SEQUENCE</scope>
    <source>
        <strain evidence="2">A484AB</strain>
    </source>
</reference>
<dbReference type="OrthoDB" id="10261556at2759"/>
<dbReference type="InterPro" id="IPR036397">
    <property type="entry name" value="RNaseH_sf"/>
</dbReference>
<gene>
    <name evidence="2" type="ORF">PACLA_8A015438</name>
</gene>
<keyword evidence="2" id="KW-0378">Hydrolase</keyword>
<dbReference type="GO" id="GO:0008408">
    <property type="term" value="F:3'-5' exonuclease activity"/>
    <property type="evidence" value="ECO:0007669"/>
    <property type="project" value="InterPro"/>
</dbReference>
<proteinExistence type="predicted"/>
<accession>A0A6S7HDU1</accession>
<keyword evidence="3" id="KW-1185">Reference proteome</keyword>
<dbReference type="GO" id="GO:0004386">
    <property type="term" value="F:helicase activity"/>
    <property type="evidence" value="ECO:0007669"/>
    <property type="project" value="UniProtKB-KW"/>
</dbReference>
<keyword evidence="2" id="KW-0547">Nucleotide-binding</keyword>
<evidence type="ECO:0000313" key="2">
    <source>
        <dbReference type="EMBL" id="CAB4001230.1"/>
    </source>
</evidence>
<protein>
    <submittedName>
        <fullName evidence="2">Werner syndrome ATP-dependent helicase isoform X3</fullName>
    </submittedName>
</protein>
<dbReference type="SUPFAM" id="SSF53098">
    <property type="entry name" value="Ribonuclease H-like"/>
    <property type="match status" value="1"/>
</dbReference>
<name>A0A6S7HDU1_PARCT</name>
<dbReference type="AlphaFoldDB" id="A0A6S7HDU1"/>
<dbReference type="Gene3D" id="3.30.420.10">
    <property type="entry name" value="Ribonuclease H-like superfamily/Ribonuclease H"/>
    <property type="match status" value="1"/>
</dbReference>
<feature type="domain" description="3'-5' exonuclease" evidence="1">
    <location>
        <begin position="17"/>
        <end position="56"/>
    </location>
</feature>
<dbReference type="EMBL" id="CACRXK020004035">
    <property type="protein sequence ID" value="CAB4001230.1"/>
    <property type="molecule type" value="Genomic_DNA"/>
</dbReference>
<dbReference type="GO" id="GO:0003676">
    <property type="term" value="F:nucleic acid binding"/>
    <property type="evidence" value="ECO:0007669"/>
    <property type="project" value="InterPro"/>
</dbReference>
<organism evidence="2 3">
    <name type="scientific">Paramuricea clavata</name>
    <name type="common">Red gorgonian</name>
    <name type="synonym">Violescent sea-whip</name>
    <dbReference type="NCBI Taxonomy" id="317549"/>
    <lineage>
        <taxon>Eukaryota</taxon>
        <taxon>Metazoa</taxon>
        <taxon>Cnidaria</taxon>
        <taxon>Anthozoa</taxon>
        <taxon>Octocorallia</taxon>
        <taxon>Malacalcyonacea</taxon>
        <taxon>Plexauridae</taxon>
        <taxon>Paramuricea</taxon>
    </lineage>
</organism>
<sequence length="59" mass="6864">MYAITRQLSYCAFKQSIPKDSNVRCSDWEKFPLSKTQENYAAIDAYVGYAIYMKLAELE</sequence>
<evidence type="ECO:0000259" key="1">
    <source>
        <dbReference type="Pfam" id="PF01612"/>
    </source>
</evidence>
<dbReference type="InterPro" id="IPR002562">
    <property type="entry name" value="3'-5'_exonuclease_dom"/>
</dbReference>
<dbReference type="InterPro" id="IPR012337">
    <property type="entry name" value="RNaseH-like_sf"/>
</dbReference>
<comment type="caution">
    <text evidence="2">The sequence shown here is derived from an EMBL/GenBank/DDBJ whole genome shotgun (WGS) entry which is preliminary data.</text>
</comment>
<dbReference type="GO" id="GO:0006139">
    <property type="term" value="P:nucleobase-containing compound metabolic process"/>
    <property type="evidence" value="ECO:0007669"/>
    <property type="project" value="InterPro"/>
</dbReference>
<keyword evidence="2" id="KW-0347">Helicase</keyword>
<dbReference type="Proteomes" id="UP001152795">
    <property type="component" value="Unassembled WGS sequence"/>
</dbReference>